<feature type="signal peptide" evidence="1">
    <location>
        <begin position="1"/>
        <end position="21"/>
    </location>
</feature>
<sequence length="157" mass="17098">MKHAIVAALAISAAWGMHALAAPPASTAIESLVDAEFRSRAALHQGWLTLETVQVVCKERVPEMATAHAAAMDRWLVRNQAAVDSAATFPGWMRQRIREAAPDDEASMAAWDEILARTRKTTLDNVVAEVRASDGDLCRGFVSRLDSGEIEMANMPR</sequence>
<feature type="chain" id="PRO_5031070292" evidence="1">
    <location>
        <begin position="22"/>
        <end position="157"/>
    </location>
</feature>
<organism evidence="2 3">
    <name type="scientific">Marilutibacter penaei</name>
    <dbReference type="NCBI Taxonomy" id="2759900"/>
    <lineage>
        <taxon>Bacteria</taxon>
        <taxon>Pseudomonadati</taxon>
        <taxon>Pseudomonadota</taxon>
        <taxon>Gammaproteobacteria</taxon>
        <taxon>Lysobacterales</taxon>
        <taxon>Lysobacteraceae</taxon>
        <taxon>Marilutibacter</taxon>
    </lineage>
</organism>
<proteinExistence type="predicted"/>
<comment type="caution">
    <text evidence="2">The sequence shown here is derived from an EMBL/GenBank/DDBJ whole genome shotgun (WGS) entry which is preliminary data.</text>
</comment>
<dbReference type="EMBL" id="JACHTE010000002">
    <property type="protein sequence ID" value="MBB1087520.1"/>
    <property type="molecule type" value="Genomic_DNA"/>
</dbReference>
<dbReference type="Proteomes" id="UP000552587">
    <property type="component" value="Unassembled WGS sequence"/>
</dbReference>
<name>A0A7W3U2P4_9GAMM</name>
<accession>A0A7W3U2P4</accession>
<reference evidence="2 3" key="1">
    <citation type="submission" date="2020-07" db="EMBL/GenBank/DDBJ databases">
        <authorList>
            <person name="Xu S."/>
            <person name="Li A."/>
        </authorList>
    </citation>
    <scope>NUCLEOTIDE SEQUENCE [LARGE SCALE GENOMIC DNA]</scope>
    <source>
        <strain evidence="2 3">SG-8</strain>
    </source>
</reference>
<evidence type="ECO:0000313" key="2">
    <source>
        <dbReference type="EMBL" id="MBB1087520.1"/>
    </source>
</evidence>
<keyword evidence="1" id="KW-0732">Signal</keyword>
<gene>
    <name evidence="2" type="ORF">H4F99_03345</name>
</gene>
<keyword evidence="3" id="KW-1185">Reference proteome</keyword>
<protein>
    <submittedName>
        <fullName evidence="2">Uncharacterized protein</fullName>
    </submittedName>
</protein>
<evidence type="ECO:0000256" key="1">
    <source>
        <dbReference type="SAM" id="SignalP"/>
    </source>
</evidence>
<dbReference type="AlphaFoldDB" id="A0A7W3U2P4"/>
<dbReference type="RefSeq" id="WP_182668307.1">
    <property type="nucleotide sequence ID" value="NZ_JACHTE010000002.1"/>
</dbReference>
<evidence type="ECO:0000313" key="3">
    <source>
        <dbReference type="Proteomes" id="UP000552587"/>
    </source>
</evidence>